<keyword evidence="2" id="KW-1185">Reference proteome</keyword>
<proteinExistence type="predicted"/>
<dbReference type="SUPFAM" id="SSF158622">
    <property type="entry name" value="YheA/YmcA-like"/>
    <property type="match status" value="1"/>
</dbReference>
<evidence type="ECO:0000313" key="2">
    <source>
        <dbReference type="Proteomes" id="UP001180087"/>
    </source>
</evidence>
<protein>
    <submittedName>
        <fullName evidence="1">YlbF family regulator</fullName>
    </submittedName>
</protein>
<accession>A0ABY9KXR8</accession>
<dbReference type="RefSeq" id="WP_348029456.1">
    <property type="nucleotide sequence ID" value="NZ_CP129113.1"/>
</dbReference>
<dbReference type="PANTHER" id="PTHR38448:SF2">
    <property type="entry name" value="REGULATORY PROTEIN YLBF"/>
    <property type="match status" value="1"/>
</dbReference>
<dbReference type="Proteomes" id="UP001180087">
    <property type="component" value="Chromosome"/>
</dbReference>
<dbReference type="PANTHER" id="PTHR38448">
    <property type="entry name" value="REGULATORY PROTEIN YLBF-RELATED"/>
    <property type="match status" value="1"/>
</dbReference>
<organism evidence="1 2">
    <name type="scientific">Aciduricibacillus chroicocephali</name>
    <dbReference type="NCBI Taxonomy" id="3054939"/>
    <lineage>
        <taxon>Bacteria</taxon>
        <taxon>Bacillati</taxon>
        <taxon>Bacillota</taxon>
        <taxon>Bacilli</taxon>
        <taxon>Bacillales</taxon>
        <taxon>Bacillaceae</taxon>
        <taxon>Aciduricibacillus</taxon>
    </lineage>
</organism>
<dbReference type="EMBL" id="CP129113">
    <property type="protein sequence ID" value="WLV25664.1"/>
    <property type="molecule type" value="Genomic_DNA"/>
</dbReference>
<dbReference type="Pfam" id="PF06133">
    <property type="entry name" value="Com_YlbF"/>
    <property type="match status" value="1"/>
</dbReference>
<gene>
    <name evidence="1" type="ORF">QR721_05510</name>
</gene>
<sequence>MIATLEYARILDESEALGQMILRSEQASAYIEARRAMEEDQEAQMLIKAFNHIKMQYEDVQRFGRYHPDYNEIMRDVRKTKREMDMNSLVAAFKIEERKLQQLLDEVSIIIADSVSEQVIAPRGTSGGGCGCGSGGGCGCKVG</sequence>
<name>A0ABY9KXR8_9BACI</name>
<reference evidence="1" key="1">
    <citation type="submission" date="2023-06" db="EMBL/GenBank/DDBJ databases">
        <title>A Treasure from Seagulls: Isolation and Description of Aciduricobacillus qingdaonensis gen. nov., sp. nov., a Rare Obligately Uric Acid-utilizing Member in the Family Bacillaceae.</title>
        <authorList>
            <person name="Liu W."/>
            <person name="Wang B."/>
        </authorList>
    </citation>
    <scope>NUCLEOTIDE SEQUENCE</scope>
    <source>
        <strain evidence="1">44XB</strain>
    </source>
</reference>
<dbReference type="Gene3D" id="1.20.1500.10">
    <property type="entry name" value="YheA/YmcA-like"/>
    <property type="match status" value="1"/>
</dbReference>
<dbReference type="InterPro" id="IPR023378">
    <property type="entry name" value="YheA/YmcA-like_dom_sf"/>
</dbReference>
<dbReference type="InterPro" id="IPR052767">
    <property type="entry name" value="Bact_com_dev_regulator"/>
</dbReference>
<dbReference type="InterPro" id="IPR010368">
    <property type="entry name" value="Com_YlbF"/>
</dbReference>
<evidence type="ECO:0000313" key="1">
    <source>
        <dbReference type="EMBL" id="WLV25664.1"/>
    </source>
</evidence>